<feature type="transmembrane region" description="Helical" evidence="1">
    <location>
        <begin position="243"/>
        <end position="262"/>
    </location>
</feature>
<dbReference type="PANTHER" id="PTHR28049">
    <property type="entry name" value="TRANSMEMBRANE PROTEIN YOR223W"/>
    <property type="match status" value="1"/>
</dbReference>
<evidence type="ECO:0000256" key="1">
    <source>
        <dbReference type="SAM" id="Phobius"/>
    </source>
</evidence>
<gene>
    <name evidence="4" type="primary">Aste57867_10619</name>
    <name evidence="3" type="ORF">As57867_010579</name>
    <name evidence="4" type="ORF">ASTE57867_10619</name>
</gene>
<feature type="domain" description="Ubiquitin-like" evidence="2">
    <location>
        <begin position="31"/>
        <end position="99"/>
    </location>
</feature>
<evidence type="ECO:0000313" key="5">
    <source>
        <dbReference type="Proteomes" id="UP000332933"/>
    </source>
</evidence>
<dbReference type="EMBL" id="VJMH01005221">
    <property type="protein sequence ID" value="KAF0698761.1"/>
    <property type="molecule type" value="Genomic_DNA"/>
</dbReference>
<dbReference type="GO" id="GO:0005783">
    <property type="term" value="C:endoplasmic reticulum"/>
    <property type="evidence" value="ECO:0007669"/>
    <property type="project" value="TreeGrafter"/>
</dbReference>
<keyword evidence="5" id="KW-1185">Reference proteome</keyword>
<evidence type="ECO:0000313" key="4">
    <source>
        <dbReference type="EMBL" id="VFT87491.1"/>
    </source>
</evidence>
<dbReference type="InterPro" id="IPR025390">
    <property type="entry name" value="Dsc3_C"/>
</dbReference>
<keyword evidence="1" id="KW-0812">Transmembrane</keyword>
<reference evidence="4 5" key="1">
    <citation type="submission" date="2019-03" db="EMBL/GenBank/DDBJ databases">
        <authorList>
            <person name="Gaulin E."/>
            <person name="Dumas B."/>
        </authorList>
    </citation>
    <scope>NUCLEOTIDE SEQUENCE [LARGE SCALE GENOMIC DNA]</scope>
    <source>
        <strain evidence="4">CBS 568.67</strain>
    </source>
</reference>
<protein>
    <submittedName>
        <fullName evidence="4">Aste57867_10619 protein</fullName>
    </submittedName>
</protein>
<organism evidence="4 5">
    <name type="scientific">Aphanomyces stellatus</name>
    <dbReference type="NCBI Taxonomy" id="120398"/>
    <lineage>
        <taxon>Eukaryota</taxon>
        <taxon>Sar</taxon>
        <taxon>Stramenopiles</taxon>
        <taxon>Oomycota</taxon>
        <taxon>Saprolegniomycetes</taxon>
        <taxon>Saprolegniales</taxon>
        <taxon>Verrucalvaceae</taxon>
        <taxon>Aphanomyces</taxon>
    </lineage>
</organism>
<dbReference type="Pfam" id="PF00240">
    <property type="entry name" value="ubiquitin"/>
    <property type="match status" value="1"/>
</dbReference>
<sequence length="295" mass="33634">MMQAEDVSYDEHIELETQPLIEETTPIVSMLHLRVKTLSEKPLNIEINATASVGELKEIIKTKSNAEGKFLRLIHQGKMLNDDKVCLLTCNIKQNDFIHCAMSNAPPKSIVQQVWSSCAMFFPHKALQLNQQEEIIEEPQHRRGFDCLRDSLSREEVQALRLHFYPQVSAMISQSTAREGESVEDRIYRVEEEWMAAQGPQSEFALNVRPRAGMMEMHDSMHRIDMPDLALMVAENEGTTVDMVWGVAMGLLLGFFMLFLLWERTIPRRQKLGIVVGVAINLLLNFLQRVTPEGG</sequence>
<dbReference type="EMBL" id="CAADRA010005242">
    <property type="protein sequence ID" value="VFT87491.1"/>
    <property type="molecule type" value="Genomic_DNA"/>
</dbReference>
<name>A0A485KRF4_9STRA</name>
<keyword evidence="1" id="KW-1133">Transmembrane helix</keyword>
<dbReference type="Proteomes" id="UP000332933">
    <property type="component" value="Unassembled WGS sequence"/>
</dbReference>
<proteinExistence type="predicted"/>
<evidence type="ECO:0000259" key="2">
    <source>
        <dbReference type="PROSITE" id="PS50053"/>
    </source>
</evidence>
<dbReference type="SMART" id="SM00213">
    <property type="entry name" value="UBQ"/>
    <property type="match status" value="1"/>
</dbReference>
<evidence type="ECO:0000313" key="3">
    <source>
        <dbReference type="EMBL" id="KAF0698761.1"/>
    </source>
</evidence>
<dbReference type="InterPro" id="IPR045226">
    <property type="entry name" value="Dsc3"/>
</dbReference>
<dbReference type="SUPFAM" id="SSF54236">
    <property type="entry name" value="Ubiquitin-like"/>
    <property type="match status" value="1"/>
</dbReference>
<keyword evidence="1" id="KW-0472">Membrane</keyword>
<dbReference type="PROSITE" id="PS50053">
    <property type="entry name" value="UBIQUITIN_2"/>
    <property type="match status" value="1"/>
</dbReference>
<dbReference type="PANTHER" id="PTHR28049:SF1">
    <property type="entry name" value="DSC E3 UBIQUITIN LIGASE COMPLEX SUBUNIT 3"/>
    <property type="match status" value="1"/>
</dbReference>
<dbReference type="Pfam" id="PF13373">
    <property type="entry name" value="Dsc3_C"/>
    <property type="match status" value="1"/>
</dbReference>
<dbReference type="OrthoDB" id="419317at2759"/>
<dbReference type="GO" id="GO:0044695">
    <property type="term" value="C:Dsc E3 ubiquitin ligase complex"/>
    <property type="evidence" value="ECO:0007669"/>
    <property type="project" value="InterPro"/>
</dbReference>
<dbReference type="AlphaFoldDB" id="A0A485KRF4"/>
<reference evidence="3" key="2">
    <citation type="submission" date="2019-06" db="EMBL/GenBank/DDBJ databases">
        <title>Genomics analysis of Aphanomyces spp. identifies a new class of oomycete effector associated with host adaptation.</title>
        <authorList>
            <person name="Gaulin E."/>
        </authorList>
    </citation>
    <scope>NUCLEOTIDE SEQUENCE</scope>
    <source>
        <strain evidence="3">CBS 578.67</strain>
    </source>
</reference>
<accession>A0A485KRF4</accession>
<dbReference type="InterPro" id="IPR000626">
    <property type="entry name" value="Ubiquitin-like_dom"/>
</dbReference>
<dbReference type="InterPro" id="IPR029071">
    <property type="entry name" value="Ubiquitin-like_domsf"/>
</dbReference>
<dbReference type="Gene3D" id="3.10.20.90">
    <property type="entry name" value="Phosphatidylinositol 3-kinase Catalytic Subunit, Chain A, domain 1"/>
    <property type="match status" value="1"/>
</dbReference>